<evidence type="ECO:0000259" key="4">
    <source>
        <dbReference type="PROSITE" id="PS51184"/>
    </source>
</evidence>
<comment type="caution">
    <text evidence="5">The sequence shown here is derived from an EMBL/GenBank/DDBJ whole genome shotgun (WGS) entry which is preliminary data.</text>
</comment>
<accession>A0A814QEF8</accession>
<dbReference type="GO" id="GO:0005737">
    <property type="term" value="C:cytoplasm"/>
    <property type="evidence" value="ECO:0007669"/>
    <property type="project" value="TreeGrafter"/>
</dbReference>
<evidence type="ECO:0000313" key="6">
    <source>
        <dbReference type="Proteomes" id="UP000663852"/>
    </source>
</evidence>
<evidence type="ECO:0000256" key="1">
    <source>
        <dbReference type="ARBA" id="ARBA00038068"/>
    </source>
</evidence>
<gene>
    <name evidence="5" type="ORF">EDS130_LOCUS20937</name>
</gene>
<dbReference type="Proteomes" id="UP000663852">
    <property type="component" value="Unassembled WGS sequence"/>
</dbReference>
<proteinExistence type="inferred from homology"/>
<comment type="catalytic activity">
    <reaction evidence="2">
        <text>L-lysyl-[protein] + 2-oxoglutarate + O2 = 4-hydroxy-L-lysyl-[protein] + succinate + CO2</text>
        <dbReference type="Rhea" id="RHEA:57156"/>
        <dbReference type="Rhea" id="RHEA-COMP:9752"/>
        <dbReference type="Rhea" id="RHEA-COMP:15084"/>
        <dbReference type="ChEBI" id="CHEBI:15379"/>
        <dbReference type="ChEBI" id="CHEBI:16526"/>
        <dbReference type="ChEBI" id="CHEBI:16810"/>
        <dbReference type="ChEBI" id="CHEBI:29969"/>
        <dbReference type="ChEBI" id="CHEBI:30031"/>
        <dbReference type="ChEBI" id="CHEBI:141495"/>
    </reaction>
</comment>
<dbReference type="AlphaFoldDB" id="A0A814QEF8"/>
<dbReference type="GO" id="GO:0045905">
    <property type="term" value="P:positive regulation of translational termination"/>
    <property type="evidence" value="ECO:0007669"/>
    <property type="project" value="TreeGrafter"/>
</dbReference>
<dbReference type="Pfam" id="PF02373">
    <property type="entry name" value="JmjC"/>
    <property type="match status" value="1"/>
</dbReference>
<dbReference type="PANTHER" id="PTHR12480:SF6">
    <property type="entry name" value="2-OXOGLUTARATE AND IRON-DEPENDENT OXYGENASE JMJD4"/>
    <property type="match status" value="1"/>
</dbReference>
<dbReference type="InterPro" id="IPR003347">
    <property type="entry name" value="JmjC_dom"/>
</dbReference>
<name>A0A814QEF8_ADIRI</name>
<dbReference type="OrthoDB" id="203487at2759"/>
<evidence type="ECO:0000313" key="5">
    <source>
        <dbReference type="EMBL" id="CAF1118856.1"/>
    </source>
</evidence>
<evidence type="ECO:0000256" key="2">
    <source>
        <dbReference type="ARBA" id="ARBA00047762"/>
    </source>
</evidence>
<dbReference type="EMBL" id="CAJNOJ010000104">
    <property type="protein sequence ID" value="CAF1118856.1"/>
    <property type="molecule type" value="Genomic_DNA"/>
</dbReference>
<sequence>MNNNDNQFDIYDELMSNDWNHSRAESGDGLVRYDQPPSYETFIRECFLKNRPALFTAKCGLMNDWPCLTEWLTEDRTRPNFDRLVQLYGSMIVPVTKCASNLTEYGSDENKSTMRFDEFVQLWRDTTTAAEYYCKDWLLQKMSDETKPLFYSIPVYFQSDWLNEKCLVNNEDDFRFVYMGGDGTNTPLHMDVLGTYSWSANICGQKRWRFSKPYSIEFIQEPGEILFVPSEWYHDVTNIGHTISINHNWFNAFNIFRIWKHLCSTLGDIEQRIEDCRAIMSDTWYEHCQLILQANEGMNFISLYKLLHTIAQKRLEEDQRSKHAKFDLWIIERLVRTMLQSTQFLSSCDFDTLPQRPKKLLQQIHSCIEKQNQ</sequence>
<dbReference type="GO" id="GO:0005634">
    <property type="term" value="C:nucleus"/>
    <property type="evidence" value="ECO:0007669"/>
    <property type="project" value="TreeGrafter"/>
</dbReference>
<dbReference type="PANTHER" id="PTHR12480">
    <property type="entry name" value="ARGININE DEMETHYLASE AND LYSYL-HYDROXYLASE JMJD"/>
    <property type="match status" value="1"/>
</dbReference>
<dbReference type="GO" id="GO:0016706">
    <property type="term" value="F:2-oxoglutarate-dependent dioxygenase activity"/>
    <property type="evidence" value="ECO:0007669"/>
    <property type="project" value="TreeGrafter"/>
</dbReference>
<dbReference type="SUPFAM" id="SSF51197">
    <property type="entry name" value="Clavaminate synthase-like"/>
    <property type="match status" value="1"/>
</dbReference>
<comment type="similarity">
    <text evidence="1">Belongs to the JMJD6 family.</text>
</comment>
<dbReference type="SMART" id="SM00558">
    <property type="entry name" value="JmjC"/>
    <property type="match status" value="1"/>
</dbReference>
<protein>
    <recommendedName>
        <fullName evidence="3">Jumonji domain-containing protein 4</fullName>
    </recommendedName>
</protein>
<dbReference type="InterPro" id="IPR050910">
    <property type="entry name" value="JMJD6_ArgDemeth/LysHydrox"/>
</dbReference>
<feature type="domain" description="JmjC" evidence="4">
    <location>
        <begin position="142"/>
        <end position="266"/>
    </location>
</feature>
<organism evidence="5 6">
    <name type="scientific">Adineta ricciae</name>
    <name type="common">Rotifer</name>
    <dbReference type="NCBI Taxonomy" id="249248"/>
    <lineage>
        <taxon>Eukaryota</taxon>
        <taxon>Metazoa</taxon>
        <taxon>Spiralia</taxon>
        <taxon>Gnathifera</taxon>
        <taxon>Rotifera</taxon>
        <taxon>Eurotatoria</taxon>
        <taxon>Bdelloidea</taxon>
        <taxon>Adinetida</taxon>
        <taxon>Adinetidae</taxon>
        <taxon>Adineta</taxon>
    </lineage>
</organism>
<evidence type="ECO:0000256" key="3">
    <source>
        <dbReference type="ARBA" id="ARBA00082904"/>
    </source>
</evidence>
<reference evidence="5" key="1">
    <citation type="submission" date="2021-02" db="EMBL/GenBank/DDBJ databases">
        <authorList>
            <person name="Nowell W R."/>
        </authorList>
    </citation>
    <scope>NUCLEOTIDE SEQUENCE</scope>
</reference>
<dbReference type="PROSITE" id="PS51184">
    <property type="entry name" value="JMJC"/>
    <property type="match status" value="1"/>
</dbReference>
<dbReference type="Gene3D" id="2.60.120.650">
    <property type="entry name" value="Cupin"/>
    <property type="match status" value="1"/>
</dbReference>
<dbReference type="GO" id="GO:0043565">
    <property type="term" value="F:sequence-specific DNA binding"/>
    <property type="evidence" value="ECO:0007669"/>
    <property type="project" value="TreeGrafter"/>
</dbReference>